<accession>D2V8T9</accession>
<reference evidence="2 3" key="1">
    <citation type="journal article" date="2010" name="Cell">
        <title>The genome of Naegleria gruberi illuminates early eukaryotic versatility.</title>
        <authorList>
            <person name="Fritz-Laylin L.K."/>
            <person name="Prochnik S.E."/>
            <person name="Ginger M.L."/>
            <person name="Dacks J.B."/>
            <person name="Carpenter M.L."/>
            <person name="Field M.C."/>
            <person name="Kuo A."/>
            <person name="Paredez A."/>
            <person name="Chapman J."/>
            <person name="Pham J."/>
            <person name="Shu S."/>
            <person name="Neupane R."/>
            <person name="Cipriano M."/>
            <person name="Mancuso J."/>
            <person name="Tu H."/>
            <person name="Salamov A."/>
            <person name="Lindquist E."/>
            <person name="Shapiro H."/>
            <person name="Lucas S."/>
            <person name="Grigoriev I.V."/>
            <person name="Cande W.Z."/>
            <person name="Fulton C."/>
            <person name="Rokhsar D.S."/>
            <person name="Dawson S.C."/>
        </authorList>
    </citation>
    <scope>NUCLEOTIDE SEQUENCE [LARGE SCALE GENOMIC DNA]</scope>
    <source>
        <strain evidence="2 3">NEG-M</strain>
    </source>
</reference>
<feature type="compositionally biased region" description="Low complexity" evidence="1">
    <location>
        <begin position="29"/>
        <end position="47"/>
    </location>
</feature>
<gene>
    <name evidence="2" type="ORF">NAEGRDRAFT_65279</name>
</gene>
<dbReference type="Proteomes" id="UP000006671">
    <property type="component" value="Unassembled WGS sequence"/>
</dbReference>
<protein>
    <submittedName>
        <fullName evidence="2">Predicted protein</fullName>
    </submittedName>
</protein>
<dbReference type="RefSeq" id="XP_002679494.1">
    <property type="nucleotide sequence ID" value="XM_002679448.1"/>
</dbReference>
<feature type="region of interest" description="Disordered" evidence="1">
    <location>
        <begin position="1"/>
        <end position="47"/>
    </location>
</feature>
<dbReference type="EMBL" id="GG738857">
    <property type="protein sequence ID" value="EFC46750.1"/>
    <property type="molecule type" value="Genomic_DNA"/>
</dbReference>
<dbReference type="AlphaFoldDB" id="D2V8T9"/>
<feature type="compositionally biased region" description="Low complexity" evidence="1">
    <location>
        <begin position="9"/>
        <end position="18"/>
    </location>
</feature>
<dbReference type="KEGG" id="ngr:NAEGRDRAFT_65279"/>
<dbReference type="GeneID" id="8860095"/>
<dbReference type="InParanoid" id="D2V8T9"/>
<organism evidence="3">
    <name type="scientific">Naegleria gruberi</name>
    <name type="common">Amoeba</name>
    <dbReference type="NCBI Taxonomy" id="5762"/>
    <lineage>
        <taxon>Eukaryota</taxon>
        <taxon>Discoba</taxon>
        <taxon>Heterolobosea</taxon>
        <taxon>Tetramitia</taxon>
        <taxon>Eutetramitia</taxon>
        <taxon>Vahlkampfiidae</taxon>
        <taxon>Naegleria</taxon>
    </lineage>
</organism>
<name>D2V8T9_NAEGR</name>
<evidence type="ECO:0000256" key="1">
    <source>
        <dbReference type="SAM" id="MobiDB-lite"/>
    </source>
</evidence>
<proteinExistence type="predicted"/>
<evidence type="ECO:0000313" key="2">
    <source>
        <dbReference type="EMBL" id="EFC46750.1"/>
    </source>
</evidence>
<evidence type="ECO:0000313" key="3">
    <source>
        <dbReference type="Proteomes" id="UP000006671"/>
    </source>
</evidence>
<sequence>MGHKHSHHNNNSSSTMMMSEHEQDFHSNSSPNSARFNHSSSSSPRANNFTCNSHGQLDTCQTCKDSNTNCVKSKQERRFAQLLMLCQAFEEQYPEVWKQFVIQYYLTANFKFPQKRKRRMSSSIDSAPGKLVSSSLDSQNVMYSNSGNSFKVSSLPSESNPSTNQIAQVPTTFVHHSYSLGSLNDNPNSNIMVNSNDAMITDKVVHLPESARKEIEKIDRKMCCTSSQDFDLSSDDEMFPNVDLGNNIACEGGDRNPQYGQVMDQFMREFIEYNLKHWKIPNKLEDINMVKIFEDFLKNINK</sequence>
<dbReference type="VEuPathDB" id="AmoebaDB:NAEGRDRAFT_65279"/>
<keyword evidence="3" id="KW-1185">Reference proteome</keyword>